<dbReference type="Proteomes" id="UP000503349">
    <property type="component" value="Chromosome 13"/>
</dbReference>
<proteinExistence type="predicted"/>
<reference evidence="1 2" key="1">
    <citation type="submission" date="2019-02" db="EMBL/GenBank/DDBJ databases">
        <title>Opniocepnalus argus genome.</title>
        <authorList>
            <person name="Zhou C."/>
            <person name="Xiao S."/>
        </authorList>
    </citation>
    <scope>NUCLEOTIDE SEQUENCE [LARGE SCALE GENOMIC DNA]</scope>
    <source>
        <strain evidence="1">OARG1902GOOAL</strain>
        <tissue evidence="1">Muscle</tissue>
    </source>
</reference>
<gene>
    <name evidence="1" type="ORF">EXN66_Car013150</name>
</gene>
<reference evidence="2" key="2">
    <citation type="submission" date="2019-02" db="EMBL/GenBank/DDBJ databases">
        <title>Opniocepnalus argus Var Kimnra genome.</title>
        <authorList>
            <person name="Zhou C."/>
            <person name="Xiao S."/>
        </authorList>
    </citation>
    <scope>NUCLEOTIDE SEQUENCE [LARGE SCALE GENOMIC DNA]</scope>
</reference>
<keyword evidence="2" id="KW-1185">Reference proteome</keyword>
<sequence length="110" mass="12390">MIKPLIHGIRQQLQNAKIIRQTSTEVNRDNMTDFHLPNILSNQSVQLEFATEFRANSSLWDLRPSSAFVTLPSGAALLGIKVQHESRPILFFQDINEVDPSCPASIPLQH</sequence>
<dbReference type="EMBL" id="CM015724">
    <property type="protein sequence ID" value="KAF3697470.1"/>
    <property type="molecule type" value="Genomic_DNA"/>
</dbReference>
<protein>
    <submittedName>
        <fullName evidence="1">Uncharacterized protein</fullName>
    </submittedName>
</protein>
<accession>A0A6G1Q4C4</accession>
<evidence type="ECO:0000313" key="1">
    <source>
        <dbReference type="EMBL" id="KAF3697470.1"/>
    </source>
</evidence>
<organism evidence="1 2">
    <name type="scientific">Channa argus</name>
    <name type="common">Northern snakehead</name>
    <name type="synonym">Ophicephalus argus</name>
    <dbReference type="NCBI Taxonomy" id="215402"/>
    <lineage>
        <taxon>Eukaryota</taxon>
        <taxon>Metazoa</taxon>
        <taxon>Chordata</taxon>
        <taxon>Craniata</taxon>
        <taxon>Vertebrata</taxon>
        <taxon>Euteleostomi</taxon>
        <taxon>Actinopterygii</taxon>
        <taxon>Neopterygii</taxon>
        <taxon>Teleostei</taxon>
        <taxon>Neoteleostei</taxon>
        <taxon>Acanthomorphata</taxon>
        <taxon>Anabantaria</taxon>
        <taxon>Anabantiformes</taxon>
        <taxon>Channoidei</taxon>
        <taxon>Channidae</taxon>
        <taxon>Channa</taxon>
    </lineage>
</organism>
<name>A0A6G1Q4C4_CHAAH</name>
<evidence type="ECO:0000313" key="2">
    <source>
        <dbReference type="Proteomes" id="UP000503349"/>
    </source>
</evidence>
<dbReference type="AlphaFoldDB" id="A0A6G1Q4C4"/>